<organism evidence="1 2">
    <name type="scientific">Candidatus Allofournierella pullistercoris</name>
    <dbReference type="NCBI Taxonomy" id="2838597"/>
    <lineage>
        <taxon>Bacteria</taxon>
        <taxon>Bacillati</taxon>
        <taxon>Bacillota</taxon>
        <taxon>Clostridia</taxon>
        <taxon>Eubacteriales</taxon>
        <taxon>Oscillospiraceae</taxon>
        <taxon>Allofournierella</taxon>
    </lineage>
</organism>
<proteinExistence type="predicted"/>
<protein>
    <recommendedName>
        <fullName evidence="3">Stage III sporulation protein AF</fullName>
    </recommendedName>
</protein>
<accession>A0A948T102</accession>
<evidence type="ECO:0000313" key="2">
    <source>
        <dbReference type="Proteomes" id="UP000713596"/>
    </source>
</evidence>
<comment type="caution">
    <text evidence="1">The sequence shown here is derived from an EMBL/GenBank/DDBJ whole genome shotgun (WGS) entry which is preliminary data.</text>
</comment>
<reference evidence="1" key="1">
    <citation type="journal article" date="2021" name="PeerJ">
        <title>Extensive microbial diversity within the chicken gut microbiome revealed by metagenomics and culture.</title>
        <authorList>
            <person name="Gilroy R."/>
            <person name="Ravi A."/>
            <person name="Getino M."/>
            <person name="Pursley I."/>
            <person name="Horton D.L."/>
            <person name="Alikhan N.F."/>
            <person name="Baker D."/>
            <person name="Gharbi K."/>
            <person name="Hall N."/>
            <person name="Watson M."/>
            <person name="Adriaenssens E.M."/>
            <person name="Foster-Nyarko E."/>
            <person name="Jarju S."/>
            <person name="Secka A."/>
            <person name="Antonio M."/>
            <person name="Oren A."/>
            <person name="Chaudhuri R.R."/>
            <person name="La Ragione R."/>
            <person name="Hildebrand F."/>
            <person name="Pallen M.J."/>
        </authorList>
    </citation>
    <scope>NUCLEOTIDE SEQUENCE</scope>
    <source>
        <strain evidence="1">B5_2728</strain>
    </source>
</reference>
<dbReference type="Proteomes" id="UP000713596">
    <property type="component" value="Unassembled WGS sequence"/>
</dbReference>
<dbReference type="AlphaFoldDB" id="A0A948T102"/>
<reference evidence="1" key="2">
    <citation type="submission" date="2021-04" db="EMBL/GenBank/DDBJ databases">
        <authorList>
            <person name="Gilroy R."/>
        </authorList>
    </citation>
    <scope>NUCLEOTIDE SEQUENCE</scope>
    <source>
        <strain evidence="1">B5_2728</strain>
    </source>
</reference>
<name>A0A948T102_9FIRM</name>
<evidence type="ECO:0000313" key="1">
    <source>
        <dbReference type="EMBL" id="MBU3805488.1"/>
    </source>
</evidence>
<sequence>MRYWAMTVCVSCLIAGILTILLPKKEYEKSIKTVLALYILVSVLPAGSWDVQEVWEWSLPDSLAPADYSAYVEQMEQDSLVEQIQQLIHSNGLSSTVKATGENPLVLTVQAEPQEQEATLSLVKQAVQGMDFVEIVVEEEENES</sequence>
<evidence type="ECO:0008006" key="3">
    <source>
        <dbReference type="Google" id="ProtNLM"/>
    </source>
</evidence>
<gene>
    <name evidence="1" type="ORF">H9882_01085</name>
</gene>
<dbReference type="EMBL" id="JAHLFP010000007">
    <property type="protein sequence ID" value="MBU3805488.1"/>
    <property type="molecule type" value="Genomic_DNA"/>
</dbReference>